<dbReference type="EMBL" id="CP002869">
    <property type="protein sequence ID" value="AEI45922.1"/>
    <property type="molecule type" value="Genomic_DNA"/>
</dbReference>
<keyword evidence="11 17" id="KW-0472">Membrane</keyword>
<feature type="transmembrane region" description="Helical" evidence="17">
    <location>
        <begin position="44"/>
        <end position="62"/>
    </location>
</feature>
<keyword evidence="9 17" id="KW-0573">Peptidoglycan synthesis</keyword>
<dbReference type="GO" id="GO:0046677">
    <property type="term" value="P:response to antibiotic"/>
    <property type="evidence" value="ECO:0007669"/>
    <property type="project" value="UniProtKB-UniRule"/>
</dbReference>
<dbReference type="GO" id="GO:0005886">
    <property type="term" value="C:plasma membrane"/>
    <property type="evidence" value="ECO:0007669"/>
    <property type="project" value="UniProtKB-SubCell"/>
</dbReference>
<keyword evidence="10 17" id="KW-1133">Transmembrane helix</keyword>
<dbReference type="HAMAP" id="MF_01006">
    <property type="entry name" value="Undec_diphosphatase"/>
    <property type="match status" value="1"/>
</dbReference>
<dbReference type="PANTHER" id="PTHR30622">
    <property type="entry name" value="UNDECAPRENYL-DIPHOSPHATASE"/>
    <property type="match status" value="1"/>
</dbReference>
<dbReference type="NCBIfam" id="NF001389">
    <property type="entry name" value="PRK00281.1-2"/>
    <property type="match status" value="1"/>
</dbReference>
<evidence type="ECO:0000256" key="13">
    <source>
        <dbReference type="ARBA" id="ARBA00023316"/>
    </source>
</evidence>
<dbReference type="KEGG" id="pms:KNP414_07418"/>
<dbReference type="RefSeq" id="WP_013921063.1">
    <property type="nucleotide sequence ID" value="NC_015690.1"/>
</dbReference>
<comment type="subcellular location">
    <subcellularLocation>
        <location evidence="1 17">Cell membrane</location>
        <topology evidence="1 17">Multi-pass membrane protein</topology>
    </subcellularLocation>
</comment>
<name>F8FPV5_PAEMK</name>
<feature type="transmembrane region" description="Helical" evidence="17">
    <location>
        <begin position="83"/>
        <end position="101"/>
    </location>
</feature>
<accession>F8FPV5</accession>
<reference evidence="18 19" key="2">
    <citation type="journal article" date="2013" name="Genome Announc.">
        <title>Genome Sequence of Growth-Improving Paenibacillus mucilaginosus Strain KNP414.</title>
        <authorList>
            <person name="Lu J.J."/>
            <person name="Wang J.F."/>
            <person name="Hu X.F."/>
        </authorList>
    </citation>
    <scope>NUCLEOTIDE SEQUENCE [LARGE SCALE GENOMIC DNA]</scope>
    <source>
        <strain evidence="18 19">KNP414</strain>
    </source>
</reference>
<dbReference type="AlphaFoldDB" id="F8FPV5"/>
<dbReference type="NCBIfam" id="TIGR00753">
    <property type="entry name" value="undec_PP_bacA"/>
    <property type="match status" value="1"/>
</dbReference>
<evidence type="ECO:0000256" key="7">
    <source>
        <dbReference type="ARBA" id="ARBA00022801"/>
    </source>
</evidence>
<evidence type="ECO:0000256" key="12">
    <source>
        <dbReference type="ARBA" id="ARBA00023251"/>
    </source>
</evidence>
<dbReference type="NCBIfam" id="NF001388">
    <property type="entry name" value="PRK00281.1-1"/>
    <property type="match status" value="1"/>
</dbReference>
<dbReference type="GO" id="GO:0071555">
    <property type="term" value="P:cell wall organization"/>
    <property type="evidence" value="ECO:0007669"/>
    <property type="project" value="UniProtKB-KW"/>
</dbReference>
<evidence type="ECO:0000256" key="10">
    <source>
        <dbReference type="ARBA" id="ARBA00022989"/>
    </source>
</evidence>
<comment type="miscellaneous">
    <text evidence="17">Bacitracin is thought to be involved in the inhibition of peptidoglycan synthesis by sequestering undecaprenyl diphosphate, thereby reducing the pool of lipid carrier available.</text>
</comment>
<evidence type="ECO:0000256" key="17">
    <source>
        <dbReference type="HAMAP-Rule" id="MF_01006"/>
    </source>
</evidence>
<feature type="transmembrane region" description="Helical" evidence="17">
    <location>
        <begin position="245"/>
        <end position="264"/>
    </location>
</feature>
<dbReference type="PANTHER" id="PTHR30622:SF3">
    <property type="entry name" value="UNDECAPRENYL-DIPHOSPHATASE"/>
    <property type="match status" value="1"/>
</dbReference>
<evidence type="ECO:0000256" key="5">
    <source>
        <dbReference type="ARBA" id="ARBA00022475"/>
    </source>
</evidence>
<proteinExistence type="inferred from homology"/>
<organism evidence="18 19">
    <name type="scientific">Paenibacillus mucilaginosus (strain KNP414)</name>
    <dbReference type="NCBI Taxonomy" id="1036673"/>
    <lineage>
        <taxon>Bacteria</taxon>
        <taxon>Bacillati</taxon>
        <taxon>Bacillota</taxon>
        <taxon>Bacilli</taxon>
        <taxon>Bacillales</taxon>
        <taxon>Paenibacillaceae</taxon>
        <taxon>Paenibacillus</taxon>
    </lineage>
</organism>
<feature type="transmembrane region" description="Helical" evidence="17">
    <location>
        <begin position="143"/>
        <end position="163"/>
    </location>
</feature>
<dbReference type="Pfam" id="PF02673">
    <property type="entry name" value="BacA"/>
    <property type="match status" value="1"/>
</dbReference>
<evidence type="ECO:0000256" key="2">
    <source>
        <dbReference type="ARBA" id="ARBA00010621"/>
    </source>
</evidence>
<dbReference type="GO" id="GO:0009252">
    <property type="term" value="P:peptidoglycan biosynthetic process"/>
    <property type="evidence" value="ECO:0007669"/>
    <property type="project" value="UniProtKB-KW"/>
</dbReference>
<dbReference type="GO" id="GO:0008360">
    <property type="term" value="P:regulation of cell shape"/>
    <property type="evidence" value="ECO:0007669"/>
    <property type="project" value="UniProtKB-KW"/>
</dbReference>
<feature type="transmembrane region" description="Helical" evidence="17">
    <location>
        <begin position="183"/>
        <end position="204"/>
    </location>
</feature>
<dbReference type="PATRIC" id="fig|1036673.3.peg.6922"/>
<comment type="catalytic activity">
    <reaction evidence="16 17">
        <text>di-trans,octa-cis-undecaprenyl diphosphate + H2O = di-trans,octa-cis-undecaprenyl phosphate + phosphate + H(+)</text>
        <dbReference type="Rhea" id="RHEA:28094"/>
        <dbReference type="ChEBI" id="CHEBI:15377"/>
        <dbReference type="ChEBI" id="CHEBI:15378"/>
        <dbReference type="ChEBI" id="CHEBI:43474"/>
        <dbReference type="ChEBI" id="CHEBI:58405"/>
        <dbReference type="ChEBI" id="CHEBI:60392"/>
        <dbReference type="EC" id="3.6.1.27"/>
    </reaction>
</comment>
<evidence type="ECO:0000313" key="18">
    <source>
        <dbReference type="EMBL" id="AEI45922.1"/>
    </source>
</evidence>
<evidence type="ECO:0000256" key="8">
    <source>
        <dbReference type="ARBA" id="ARBA00022960"/>
    </source>
</evidence>
<evidence type="ECO:0000256" key="16">
    <source>
        <dbReference type="ARBA" id="ARBA00047594"/>
    </source>
</evidence>
<evidence type="ECO:0000313" key="19">
    <source>
        <dbReference type="Proteomes" id="UP000006620"/>
    </source>
</evidence>
<keyword evidence="12 17" id="KW-0046">Antibiotic resistance</keyword>
<feature type="transmembrane region" description="Helical" evidence="17">
    <location>
        <begin position="113"/>
        <end position="131"/>
    </location>
</feature>
<evidence type="ECO:0000256" key="15">
    <source>
        <dbReference type="ARBA" id="ARBA00032932"/>
    </source>
</evidence>
<feature type="transmembrane region" description="Helical" evidence="17">
    <location>
        <begin position="216"/>
        <end position="239"/>
    </location>
</feature>
<dbReference type="HOGENOM" id="CLU_060296_2_0_9"/>
<keyword evidence="8 17" id="KW-0133">Cell shape</keyword>
<evidence type="ECO:0000256" key="3">
    <source>
        <dbReference type="ARBA" id="ARBA00012374"/>
    </source>
</evidence>
<comment type="function">
    <text evidence="17">Catalyzes the dephosphorylation of undecaprenyl diphosphate (UPP). Confers resistance to bacitracin.</text>
</comment>
<dbReference type="InterPro" id="IPR003824">
    <property type="entry name" value="UppP"/>
</dbReference>
<dbReference type="Proteomes" id="UP000006620">
    <property type="component" value="Chromosome"/>
</dbReference>
<evidence type="ECO:0000256" key="11">
    <source>
        <dbReference type="ARBA" id="ARBA00023136"/>
    </source>
</evidence>
<keyword evidence="7 17" id="KW-0378">Hydrolase</keyword>
<dbReference type="GO" id="GO:0050380">
    <property type="term" value="F:undecaprenyl-diphosphatase activity"/>
    <property type="evidence" value="ECO:0007669"/>
    <property type="project" value="UniProtKB-UniRule"/>
</dbReference>
<keyword evidence="6 17" id="KW-0812">Transmembrane</keyword>
<keyword evidence="5 17" id="KW-1003">Cell membrane</keyword>
<gene>
    <name evidence="17" type="primary">uppP</name>
    <name evidence="18" type="synonym">uppP2</name>
    <name evidence="18" type="ordered locus">KNP414_07418</name>
</gene>
<keyword evidence="13 17" id="KW-0961">Cell wall biogenesis/degradation</keyword>
<dbReference type="NCBIfam" id="NF001390">
    <property type="entry name" value="PRK00281.1-4"/>
    <property type="match status" value="1"/>
</dbReference>
<comment type="similarity">
    <text evidence="2 17">Belongs to the UppP family.</text>
</comment>
<evidence type="ECO:0000256" key="9">
    <source>
        <dbReference type="ARBA" id="ARBA00022984"/>
    </source>
</evidence>
<sequence>MSDILNAIIMGIVEGLTEFLPVSSTGHMILTAHLLGFEGDRAKTFEVVVQLGAVLAVLVLYWRRFLGFLDVRPGFMKRPGINAVHVALAMIPAVVIGLLFRDQIKEFLFGPNPVLYSLVAGGVLMIVAEKARVRVTSETMDDITYKQALGIGLFQCLALWPGFSRSGSTMSGGMLLGTSQKAAAEFTFIVSVPMMFAASGYDLYKSREFLTMADLPLFLIGLAASFIVGMLAIVTFLNAIKKLKLSYFAYYRFALAAIFFVILYL</sequence>
<reference evidence="19" key="1">
    <citation type="submission" date="2011-06" db="EMBL/GenBank/DDBJ databases">
        <title>Complete genome sequence of Paenibacillus mucilaginosus KNP414.</title>
        <authorList>
            <person name="Wang J."/>
            <person name="Hu S."/>
            <person name="Hu X."/>
            <person name="Zhang B."/>
            <person name="Dong D."/>
            <person name="Zhang S."/>
            <person name="Zhao K."/>
            <person name="Wu D."/>
        </authorList>
    </citation>
    <scope>NUCLEOTIDE SEQUENCE [LARGE SCALE GENOMIC DNA]</scope>
    <source>
        <strain evidence="19">KNP414</strain>
    </source>
</reference>
<evidence type="ECO:0000256" key="6">
    <source>
        <dbReference type="ARBA" id="ARBA00022692"/>
    </source>
</evidence>
<evidence type="ECO:0000256" key="4">
    <source>
        <dbReference type="ARBA" id="ARBA00021581"/>
    </source>
</evidence>
<evidence type="ECO:0000256" key="1">
    <source>
        <dbReference type="ARBA" id="ARBA00004651"/>
    </source>
</evidence>
<protein>
    <recommendedName>
        <fullName evidence="4 17">Undecaprenyl-diphosphatase</fullName>
        <ecNumber evidence="3 17">3.6.1.27</ecNumber>
    </recommendedName>
    <alternativeName>
        <fullName evidence="15 17">Bacitracin resistance protein</fullName>
    </alternativeName>
    <alternativeName>
        <fullName evidence="14 17">Undecaprenyl pyrophosphate phosphatase</fullName>
    </alternativeName>
</protein>
<dbReference type="EC" id="3.6.1.27" evidence="3 17"/>
<evidence type="ECO:0000256" key="14">
    <source>
        <dbReference type="ARBA" id="ARBA00032707"/>
    </source>
</evidence>